<dbReference type="Proteomes" id="UP000005627">
    <property type="component" value="Chromosome 1"/>
</dbReference>
<dbReference type="KEGG" id="tdl:TDEL_0A05270"/>
<dbReference type="SUPFAM" id="SSF51621">
    <property type="entry name" value="Phosphoenolpyruvate/pyruvate domain"/>
    <property type="match status" value="1"/>
</dbReference>
<dbReference type="GO" id="GO:0015940">
    <property type="term" value="P:pantothenate biosynthetic process"/>
    <property type="evidence" value="ECO:0007669"/>
    <property type="project" value="UniProtKB-UniPathway"/>
</dbReference>
<dbReference type="InterPro" id="IPR040442">
    <property type="entry name" value="Pyrv_kinase-like_dom_sf"/>
</dbReference>
<dbReference type="Gene3D" id="3.20.20.60">
    <property type="entry name" value="Phosphoenolpyruvate-binding domains"/>
    <property type="match status" value="1"/>
</dbReference>
<dbReference type="InterPro" id="IPR003700">
    <property type="entry name" value="Pantoate_hydroxy_MeTrfase"/>
</dbReference>
<evidence type="ECO:0000256" key="6">
    <source>
        <dbReference type="RuleBase" id="RU362100"/>
    </source>
</evidence>
<dbReference type="OrthoDB" id="425211at2759"/>
<keyword evidence="8" id="KW-1185">Reference proteome</keyword>
<comment type="pathway">
    <text evidence="1 6">Cofactor biosynthesis; (R)-pantothenate biosynthesis; (R)-pantoate from 3-methyl-2-oxobutanoate: step 1/2.</text>
</comment>
<dbReference type="HOGENOM" id="CLU_036645_0_1_1"/>
<dbReference type="FunCoup" id="G8ZML5">
    <property type="interactions" value="176"/>
</dbReference>
<evidence type="ECO:0000256" key="5">
    <source>
        <dbReference type="ARBA" id="ARBA00049172"/>
    </source>
</evidence>
<dbReference type="GeneID" id="11503198"/>
<dbReference type="PANTHER" id="PTHR20881">
    <property type="entry name" value="3-METHYL-2-OXOBUTANOATE HYDROXYMETHYLTRANSFERASE"/>
    <property type="match status" value="1"/>
</dbReference>
<accession>G8ZML5</accession>
<evidence type="ECO:0000313" key="7">
    <source>
        <dbReference type="EMBL" id="CCE89859.1"/>
    </source>
</evidence>
<dbReference type="EC" id="2.1.2.11" evidence="3 6"/>
<dbReference type="RefSeq" id="XP_003679070.1">
    <property type="nucleotide sequence ID" value="XM_003679022.1"/>
</dbReference>
<dbReference type="GO" id="GO:0005739">
    <property type="term" value="C:mitochondrion"/>
    <property type="evidence" value="ECO:0007669"/>
    <property type="project" value="EnsemblFungi"/>
</dbReference>
<dbReference type="STRING" id="1076872.G8ZML5"/>
<protein>
    <recommendedName>
        <fullName evidence="3 6">3-methyl-2-oxobutanoate hydroxymethyltransferase</fullName>
        <ecNumber evidence="3 6">2.1.2.11</ecNumber>
    </recommendedName>
</protein>
<dbReference type="eggNOG" id="KOG2949">
    <property type="taxonomic scope" value="Eukaryota"/>
</dbReference>
<evidence type="ECO:0000313" key="8">
    <source>
        <dbReference type="Proteomes" id="UP000005627"/>
    </source>
</evidence>
<dbReference type="GO" id="GO:0003864">
    <property type="term" value="F:3-methyl-2-oxobutanoate hydroxymethyltransferase activity"/>
    <property type="evidence" value="ECO:0007669"/>
    <property type="project" value="UniProtKB-EC"/>
</dbReference>
<keyword evidence="4 6" id="KW-0808">Transferase</keyword>
<organism evidence="7 8">
    <name type="scientific">Torulaspora delbrueckii</name>
    <name type="common">Yeast</name>
    <name type="synonym">Candida colliculosa</name>
    <dbReference type="NCBI Taxonomy" id="4950"/>
    <lineage>
        <taxon>Eukaryota</taxon>
        <taxon>Fungi</taxon>
        <taxon>Dikarya</taxon>
        <taxon>Ascomycota</taxon>
        <taxon>Saccharomycotina</taxon>
        <taxon>Saccharomycetes</taxon>
        <taxon>Saccharomycetales</taxon>
        <taxon>Saccharomycetaceae</taxon>
        <taxon>Torulaspora</taxon>
    </lineage>
</organism>
<dbReference type="FunFam" id="3.20.20.60:FF:000003">
    <property type="entry name" value="3-methyl-2-oxobutanoate hydroxymethyltransferase"/>
    <property type="match status" value="1"/>
</dbReference>
<comment type="similarity">
    <text evidence="2 6">Belongs to the PanB family.</text>
</comment>
<dbReference type="GO" id="GO:0000287">
    <property type="term" value="F:magnesium ion binding"/>
    <property type="evidence" value="ECO:0007669"/>
    <property type="project" value="TreeGrafter"/>
</dbReference>
<dbReference type="CDD" id="cd06557">
    <property type="entry name" value="KPHMT-like"/>
    <property type="match status" value="1"/>
</dbReference>
<sequence>MHQTRRQGNFEKPIAGMLPRFLSLPQLAARYGSRYSSHAAGSYKSNTIHDMHNAYLKGVPLTMCTAHDYITANWVHEASCDMLLVGDSLSMTSLGYDSTTDLPFDEFKYHVRSVCRAHGPSMVVVDMPFGSFEASTEQGLSNAIEVMKLSSKVTSLKLEVGLHTRDSYTINLIKEICSRGIPVMGHIGLTPQKAHSLGGFKVQGNKTLNGMVELQETALLLQEAGCWSLLIECVPHKLAQHLTSRLSIPTIGIGAGNGTSGQVLVVSDLLGMKQGSVPKFVKQYSHLCTSAVEGIRSYNSDVQEGRFPDKDIHTFKIKDDLWKSFIEKSKQL</sequence>
<dbReference type="NCBIfam" id="NF001452">
    <property type="entry name" value="PRK00311.1"/>
    <property type="match status" value="1"/>
</dbReference>
<dbReference type="InterPro" id="IPR015813">
    <property type="entry name" value="Pyrv/PenolPyrv_kinase-like_dom"/>
</dbReference>
<evidence type="ECO:0000256" key="3">
    <source>
        <dbReference type="ARBA" id="ARBA00012618"/>
    </source>
</evidence>
<dbReference type="NCBIfam" id="TIGR00222">
    <property type="entry name" value="panB"/>
    <property type="match status" value="1"/>
</dbReference>
<dbReference type="Pfam" id="PF02548">
    <property type="entry name" value="Pantoate_transf"/>
    <property type="match status" value="1"/>
</dbReference>
<comment type="catalytic activity">
    <reaction evidence="5 6">
        <text>(6R)-5,10-methylene-5,6,7,8-tetrahydrofolate + 3-methyl-2-oxobutanoate + H2O = 2-dehydropantoate + (6S)-5,6,7,8-tetrahydrofolate</text>
        <dbReference type="Rhea" id="RHEA:11824"/>
        <dbReference type="ChEBI" id="CHEBI:11561"/>
        <dbReference type="ChEBI" id="CHEBI:11851"/>
        <dbReference type="ChEBI" id="CHEBI:15377"/>
        <dbReference type="ChEBI" id="CHEBI:15636"/>
        <dbReference type="ChEBI" id="CHEBI:57453"/>
        <dbReference type="EC" id="2.1.2.11"/>
    </reaction>
</comment>
<dbReference type="UniPathway" id="UPA00028">
    <property type="reaction ID" value="UER00003"/>
</dbReference>
<gene>
    <name evidence="7" type="primary">TDEL0A05270</name>
    <name evidence="7" type="ORF">TDEL_0A05270</name>
</gene>
<proteinExistence type="inferred from homology"/>
<dbReference type="PANTHER" id="PTHR20881:SF0">
    <property type="entry name" value="3-METHYL-2-OXOBUTANOATE HYDROXYMETHYLTRANSFERASE"/>
    <property type="match status" value="1"/>
</dbReference>
<reference evidence="7 8" key="1">
    <citation type="journal article" date="2011" name="Proc. Natl. Acad. Sci. U.S.A.">
        <title>Evolutionary erosion of yeast sex chromosomes by mating-type switching accidents.</title>
        <authorList>
            <person name="Gordon J.L."/>
            <person name="Armisen D."/>
            <person name="Proux-Wera E."/>
            <person name="Oheigeartaigh S.S."/>
            <person name="Byrne K.P."/>
            <person name="Wolfe K.H."/>
        </authorList>
    </citation>
    <scope>NUCLEOTIDE SEQUENCE [LARGE SCALE GENOMIC DNA]</scope>
    <source>
        <strain evidence="8">ATCC 10662 / CBS 1146 / NBRC 0425 / NCYC 2629 / NRRL Y-866</strain>
    </source>
</reference>
<dbReference type="EMBL" id="HE616742">
    <property type="protein sequence ID" value="CCE89859.1"/>
    <property type="molecule type" value="Genomic_DNA"/>
</dbReference>
<dbReference type="InParanoid" id="G8ZML5"/>
<comment type="function">
    <text evidence="6">Catalyzes the reversible reaction in which hydroxymethyl group from 5,10-methylenetetrahydrofolate is transferred onto alpha-ketoisovalerate to form ketopantoate.</text>
</comment>
<dbReference type="AlphaFoldDB" id="G8ZML5"/>
<evidence type="ECO:0000256" key="4">
    <source>
        <dbReference type="ARBA" id="ARBA00022679"/>
    </source>
</evidence>
<evidence type="ECO:0000256" key="2">
    <source>
        <dbReference type="ARBA" id="ARBA00008676"/>
    </source>
</evidence>
<evidence type="ECO:0000256" key="1">
    <source>
        <dbReference type="ARBA" id="ARBA00005033"/>
    </source>
</evidence>
<dbReference type="HAMAP" id="MF_00156">
    <property type="entry name" value="PanB"/>
    <property type="match status" value="1"/>
</dbReference>
<name>G8ZML5_TORDE</name>
<keyword evidence="6" id="KW-0566">Pantothenate biosynthesis</keyword>